<keyword evidence="10" id="KW-1185">Reference proteome</keyword>
<evidence type="ECO:0000259" key="7">
    <source>
        <dbReference type="PROSITE" id="PS50942"/>
    </source>
</evidence>
<evidence type="ECO:0000256" key="2">
    <source>
        <dbReference type="ARBA" id="ARBA00010135"/>
    </source>
</evidence>
<dbReference type="AlphaFoldDB" id="A0A4P9X6R1"/>
<name>A0A4P9X6R1_9FUNG</name>
<dbReference type="GO" id="GO:0080025">
    <property type="term" value="F:phosphatidylinositol-3,5-bisphosphate binding"/>
    <property type="evidence" value="ECO:0007669"/>
    <property type="project" value="TreeGrafter"/>
</dbReference>
<keyword evidence="4" id="KW-0009">Actin-binding</keyword>
<evidence type="ECO:0000256" key="1">
    <source>
        <dbReference type="ARBA" id="ARBA00004496"/>
    </source>
</evidence>
<feature type="compositionally biased region" description="Basic and acidic residues" evidence="6">
    <location>
        <begin position="277"/>
        <end position="294"/>
    </location>
</feature>
<dbReference type="Gene3D" id="1.20.1410.10">
    <property type="entry name" value="I/LWEQ domain"/>
    <property type="match status" value="1"/>
</dbReference>
<dbReference type="GO" id="GO:0030136">
    <property type="term" value="C:clathrin-coated vesicle"/>
    <property type="evidence" value="ECO:0007669"/>
    <property type="project" value="TreeGrafter"/>
</dbReference>
<gene>
    <name evidence="9" type="ORF">CXG81DRAFT_739</name>
</gene>
<reference evidence="10" key="1">
    <citation type="journal article" date="2018" name="Nat. Microbiol.">
        <title>Leveraging single-cell genomics to expand the fungal tree of life.</title>
        <authorList>
            <person name="Ahrendt S.R."/>
            <person name="Quandt C.A."/>
            <person name="Ciobanu D."/>
            <person name="Clum A."/>
            <person name="Salamov A."/>
            <person name="Andreopoulos B."/>
            <person name="Cheng J.F."/>
            <person name="Woyke T."/>
            <person name="Pelin A."/>
            <person name="Henrissat B."/>
            <person name="Reynolds N.K."/>
            <person name="Benny G.L."/>
            <person name="Smith M.E."/>
            <person name="James T.Y."/>
            <person name="Grigoriev I.V."/>
        </authorList>
    </citation>
    <scope>NUCLEOTIDE SEQUENCE [LARGE SCALE GENOMIC DNA]</scope>
    <source>
        <strain evidence="10">ATCC 52028</strain>
    </source>
</reference>
<dbReference type="SMART" id="SM00273">
    <property type="entry name" value="ENTH"/>
    <property type="match status" value="1"/>
</dbReference>
<dbReference type="InterPro" id="IPR002558">
    <property type="entry name" value="ILWEQ_dom"/>
</dbReference>
<dbReference type="GO" id="GO:0007015">
    <property type="term" value="P:actin filament organization"/>
    <property type="evidence" value="ECO:0007669"/>
    <property type="project" value="TreeGrafter"/>
</dbReference>
<feature type="non-terminal residue" evidence="9">
    <location>
        <position position="997"/>
    </location>
</feature>
<dbReference type="PROSITE" id="PS50945">
    <property type="entry name" value="I_LWEQ"/>
    <property type="match status" value="1"/>
</dbReference>
<dbReference type="CDD" id="cd17007">
    <property type="entry name" value="ANTH_N_Sla2p"/>
    <property type="match status" value="1"/>
</dbReference>
<dbReference type="GO" id="GO:0035615">
    <property type="term" value="F:clathrin adaptor activity"/>
    <property type="evidence" value="ECO:0007669"/>
    <property type="project" value="TreeGrafter"/>
</dbReference>
<dbReference type="InterPro" id="IPR011417">
    <property type="entry name" value="ANTH_dom"/>
</dbReference>
<keyword evidence="5" id="KW-0175">Coiled coil</keyword>
<feature type="domain" description="ENTH" evidence="7">
    <location>
        <begin position="1"/>
        <end position="130"/>
    </location>
</feature>
<dbReference type="Pfam" id="PF07651">
    <property type="entry name" value="ANTH"/>
    <property type="match status" value="1"/>
</dbReference>
<evidence type="ECO:0008006" key="11">
    <source>
        <dbReference type="Google" id="ProtNLM"/>
    </source>
</evidence>
<dbReference type="GO" id="GO:0006897">
    <property type="term" value="P:endocytosis"/>
    <property type="evidence" value="ECO:0007669"/>
    <property type="project" value="InterPro"/>
</dbReference>
<feature type="compositionally biased region" description="Basic and acidic residues" evidence="6">
    <location>
        <begin position="301"/>
        <end position="312"/>
    </location>
</feature>
<feature type="coiled-coil region" evidence="5">
    <location>
        <begin position="471"/>
        <end position="594"/>
    </location>
</feature>
<evidence type="ECO:0000313" key="10">
    <source>
        <dbReference type="Proteomes" id="UP000274922"/>
    </source>
</evidence>
<dbReference type="EMBL" id="ML014202">
    <property type="protein sequence ID" value="RKP00720.1"/>
    <property type="molecule type" value="Genomic_DNA"/>
</dbReference>
<dbReference type="PROSITE" id="PS50942">
    <property type="entry name" value="ENTH"/>
    <property type="match status" value="1"/>
</dbReference>
<dbReference type="GO" id="GO:0030864">
    <property type="term" value="C:cortical actin cytoskeleton"/>
    <property type="evidence" value="ECO:0007669"/>
    <property type="project" value="TreeGrafter"/>
</dbReference>
<dbReference type="PANTHER" id="PTHR10407:SF15">
    <property type="entry name" value="HUNTINGTIN INTERACTING PROTEIN 1"/>
    <property type="match status" value="1"/>
</dbReference>
<evidence type="ECO:0000256" key="4">
    <source>
        <dbReference type="ARBA" id="ARBA00023203"/>
    </source>
</evidence>
<comment type="subcellular location">
    <subcellularLocation>
        <location evidence="1">Cytoplasm</location>
    </subcellularLocation>
</comment>
<feature type="domain" description="I/LWEQ" evidence="8">
    <location>
        <begin position="764"/>
        <end position="997"/>
    </location>
</feature>
<dbReference type="InterPro" id="IPR013809">
    <property type="entry name" value="ENTH"/>
</dbReference>
<evidence type="ECO:0000256" key="3">
    <source>
        <dbReference type="ARBA" id="ARBA00022490"/>
    </source>
</evidence>
<dbReference type="InterPro" id="IPR008942">
    <property type="entry name" value="ENTH_VHS"/>
</dbReference>
<dbReference type="STRING" id="1555241.A0A4P9X6R1"/>
<dbReference type="PANTHER" id="PTHR10407">
    <property type="entry name" value="HUNTINGTIN INTERACTING PROTEIN 1"/>
    <property type="match status" value="1"/>
</dbReference>
<accession>A0A4P9X6R1</accession>
<evidence type="ECO:0000256" key="6">
    <source>
        <dbReference type="SAM" id="MobiDB-lite"/>
    </source>
</evidence>
<dbReference type="SMART" id="SM00307">
    <property type="entry name" value="ILWEQ"/>
    <property type="match status" value="1"/>
</dbReference>
<organism evidence="9 10">
    <name type="scientific">Caulochytrium protostelioides</name>
    <dbReference type="NCBI Taxonomy" id="1555241"/>
    <lineage>
        <taxon>Eukaryota</taxon>
        <taxon>Fungi</taxon>
        <taxon>Fungi incertae sedis</taxon>
        <taxon>Chytridiomycota</taxon>
        <taxon>Chytridiomycota incertae sedis</taxon>
        <taxon>Chytridiomycetes</taxon>
        <taxon>Caulochytriales</taxon>
        <taxon>Caulochytriaceae</taxon>
        <taxon>Caulochytrium</taxon>
    </lineage>
</organism>
<evidence type="ECO:0000313" key="9">
    <source>
        <dbReference type="EMBL" id="RKP00720.1"/>
    </source>
</evidence>
<feature type="non-terminal residue" evidence="9">
    <location>
        <position position="1"/>
    </location>
</feature>
<sequence length="997" mass="112221">ATEKLEDELSQHVKKALTPDETAPKQKHVRACIIYTCDVKGSGSFWHVLKTFPLLSDEIVTFKALIVFHKVIRQGHPLVLKDAISEASWLDNLVRHTNQYGHGGYGILIRAYVQFLHAKLQYHSYHPEFSGTFDYQEYVSLKGVEDPNEGFETINDLLGLLDKLDSLQKMIFDSFRNTSTNECRIAALVPLVEESYGIYQFLVSMLMAMHQIIGSVEVLGPLRDKFRAGHYAMFNFYHACSNLRFLTSLITVPRLSQDPPDFLAQGPPTVPPRKTAPPREAEERRRLQDEELARQRQQQAEMERQRQQQLALEREHQNQLEMQRRMEMQRQAEQQSLLEEQQRMLAQQQQYANAAAEKQLLQQRLANIQNQLDNYRNQTGRDAATIQAYEGRIRALEQELETFASANKSRDDIKEDMIRKLQDEVQQWKTKYEALAKLYTQLRKEHLDLLGKFKVLKDAGARQTDGVRAEVARLNEELRSKAKEMTEIMLERDRLRADIDRARLEGDGEIRRLRDQLASVQRDLDQAQLESRREVDRLLAKSAAEREALEQASRAKNDDTEVLKTGLDETLLALSGLQQTVQQHEVAMKRLRGDHASQLNKMMDNVLQSCIEMVDQAVYTLESPTDLGNQTASPEYVSSLVEKLVVTTGEFGDAFVRLVQSGDQIGAITQSHTFANAMVQFLHNVKGVARLASEEDGQADELLRAAKDAVVLGGRHFFEAMKSAALGAIPGSQRIGHIADLTEQAQTRMAETLLLVDKLIADEVRQAMTGDLGDAVDREMHAAAQAIEDAARRLQELMAQPRELNVHGAILQAAIALTTAISNLIRCATATQQEIVAHGRGSSNVATFYKKNNKWTEGLISAAKAVAVATTYLVESADGLVTGSHTYEQLMVAAQEVGVATTQLVAASRVKTVPFSKTQDKLEDAATRVREATKLLVKAARAASQRHAQLAADQEISHMGRHEYKVKEMEQQVQILELEKSLTNARYKLASIRKSGY</sequence>
<dbReference type="GO" id="GO:0048268">
    <property type="term" value="P:clathrin coat assembly"/>
    <property type="evidence" value="ECO:0007669"/>
    <property type="project" value="TreeGrafter"/>
</dbReference>
<dbReference type="Proteomes" id="UP000274922">
    <property type="component" value="Unassembled WGS sequence"/>
</dbReference>
<evidence type="ECO:0000256" key="5">
    <source>
        <dbReference type="SAM" id="Coils"/>
    </source>
</evidence>
<dbReference type="InterPro" id="IPR030224">
    <property type="entry name" value="Sla2_fam"/>
</dbReference>
<feature type="region of interest" description="Disordered" evidence="6">
    <location>
        <begin position="258"/>
        <end position="312"/>
    </location>
</feature>
<dbReference type="InterPro" id="IPR035964">
    <property type="entry name" value="I/LWEQ_dom_sf"/>
</dbReference>
<dbReference type="GO" id="GO:0032051">
    <property type="term" value="F:clathrin light chain binding"/>
    <property type="evidence" value="ECO:0007669"/>
    <property type="project" value="TreeGrafter"/>
</dbReference>
<dbReference type="OrthoDB" id="10262320at2759"/>
<comment type="similarity">
    <text evidence="2">Belongs to the SLA2 family.</text>
</comment>
<dbReference type="Pfam" id="PF01608">
    <property type="entry name" value="I_LWEQ"/>
    <property type="match status" value="1"/>
</dbReference>
<dbReference type="SUPFAM" id="SSF48464">
    <property type="entry name" value="ENTH/VHS domain"/>
    <property type="match status" value="1"/>
</dbReference>
<dbReference type="GO" id="GO:0043325">
    <property type="term" value="F:phosphatidylinositol-3,4-bisphosphate binding"/>
    <property type="evidence" value="ECO:0007669"/>
    <property type="project" value="TreeGrafter"/>
</dbReference>
<evidence type="ECO:0000259" key="8">
    <source>
        <dbReference type="PROSITE" id="PS50945"/>
    </source>
</evidence>
<dbReference type="Gene3D" id="1.25.40.90">
    <property type="match status" value="1"/>
</dbReference>
<proteinExistence type="inferred from homology"/>
<keyword evidence="3" id="KW-0963">Cytoplasm</keyword>
<protein>
    <recommendedName>
        <fullName evidence="11">ANTH-domain-containing protein</fullName>
    </recommendedName>
</protein>
<dbReference type="SUPFAM" id="SSF109885">
    <property type="entry name" value="I/LWEQ domain"/>
    <property type="match status" value="1"/>
</dbReference>
<feature type="coiled-coil region" evidence="5">
    <location>
        <begin position="959"/>
        <end position="986"/>
    </location>
</feature>
<dbReference type="GO" id="GO:0051015">
    <property type="term" value="F:actin filament binding"/>
    <property type="evidence" value="ECO:0007669"/>
    <property type="project" value="TreeGrafter"/>
</dbReference>